<dbReference type="EMBL" id="JANPWB010000001">
    <property type="protein sequence ID" value="KAJ1218506.1"/>
    <property type="molecule type" value="Genomic_DNA"/>
</dbReference>
<proteinExistence type="predicted"/>
<accession>A0AAV7X0H1</accession>
<keyword evidence="2" id="KW-1185">Reference proteome</keyword>
<reference evidence="1" key="1">
    <citation type="journal article" date="2022" name="bioRxiv">
        <title>Sequencing and chromosome-scale assembly of the giantPleurodeles waltlgenome.</title>
        <authorList>
            <person name="Brown T."/>
            <person name="Elewa A."/>
            <person name="Iarovenko S."/>
            <person name="Subramanian E."/>
            <person name="Araus A.J."/>
            <person name="Petzold A."/>
            <person name="Susuki M."/>
            <person name="Suzuki K.-i.T."/>
            <person name="Hayashi T."/>
            <person name="Toyoda A."/>
            <person name="Oliveira C."/>
            <person name="Osipova E."/>
            <person name="Leigh N.D."/>
            <person name="Simon A."/>
            <person name="Yun M.H."/>
        </authorList>
    </citation>
    <scope>NUCLEOTIDE SEQUENCE</scope>
    <source>
        <strain evidence="1">20211129_DDA</strain>
        <tissue evidence="1">Liver</tissue>
    </source>
</reference>
<protein>
    <submittedName>
        <fullName evidence="1">Uncharacterized protein</fullName>
    </submittedName>
</protein>
<evidence type="ECO:0000313" key="2">
    <source>
        <dbReference type="Proteomes" id="UP001066276"/>
    </source>
</evidence>
<sequence length="123" mass="13638">MMGKEDESPVAGDVSRSKFLQVLDLLGLFGYLGDNLNSPMEDDLTGPSSDIFQQLHSYPPTYLAVNEEVLDLRLCEWNDPEKADLPKFLARLHPLAKGDVEFSSSLKIDLLLSHLAGYLSNIS</sequence>
<name>A0AAV7X0H1_PLEWA</name>
<evidence type="ECO:0000313" key="1">
    <source>
        <dbReference type="EMBL" id="KAJ1218506.1"/>
    </source>
</evidence>
<dbReference type="AlphaFoldDB" id="A0AAV7X0H1"/>
<comment type="caution">
    <text evidence="1">The sequence shown here is derived from an EMBL/GenBank/DDBJ whole genome shotgun (WGS) entry which is preliminary data.</text>
</comment>
<organism evidence="1 2">
    <name type="scientific">Pleurodeles waltl</name>
    <name type="common">Iberian ribbed newt</name>
    <dbReference type="NCBI Taxonomy" id="8319"/>
    <lineage>
        <taxon>Eukaryota</taxon>
        <taxon>Metazoa</taxon>
        <taxon>Chordata</taxon>
        <taxon>Craniata</taxon>
        <taxon>Vertebrata</taxon>
        <taxon>Euteleostomi</taxon>
        <taxon>Amphibia</taxon>
        <taxon>Batrachia</taxon>
        <taxon>Caudata</taxon>
        <taxon>Salamandroidea</taxon>
        <taxon>Salamandridae</taxon>
        <taxon>Pleurodelinae</taxon>
        <taxon>Pleurodeles</taxon>
    </lineage>
</organism>
<gene>
    <name evidence="1" type="ORF">NDU88_006084</name>
</gene>
<dbReference type="Proteomes" id="UP001066276">
    <property type="component" value="Chromosome 1_1"/>
</dbReference>